<accession>R8BJQ2</accession>
<comment type="cofactor">
    <cofactor evidence="1 8">
        <name>heme</name>
        <dbReference type="ChEBI" id="CHEBI:30413"/>
    </cofactor>
</comment>
<dbReference type="CDD" id="cd11041">
    <property type="entry name" value="CYP503A1-like"/>
    <property type="match status" value="1"/>
</dbReference>
<dbReference type="AlphaFoldDB" id="R8BJQ2"/>
<sequence>MDSTIEFIPPTALVVQSKHLSYYIAFGAALLVAYLFQSVQSTKSRQVEAPFYKASKMKWMFDAENLVRDSYNKFYDKVYKIKATEGVQVLIPPKLIGELKGLPEEILSAQEAVSEALMSKYTHFCPGQNGELLSALVRTKLTQNLARLIPTLKAEIEYTTATEFPECEDWTAVKVQPFALRAIARTSGRAFVGPSINRSEPWMDTSINFAIHVFVAVVKLQFFPAWLRPIGRFFVSDLKQIQKDIARAQDILQPQIEERLRDMEIPGYQGPDDLIQWLLDTLPEKGRTDFRAQTELQLILSAASIHTTNNLLVDCIYDLATDPEIQDELRQEAINVLEGEDNGWARKDSMAKLKKMDSFMKEVQRISGNVTGFIRKVIQPIKLSDGTYLPPGTKILAPQAGVSHDERYYPSPDEFDPLRFYKMRQRSEEDCNRWQFSSINDTNMNFGAGKHACPGRFFAGNEIKMILAYFLINFEFKLKDGEERPKPMMIMMSKTPNPNGEIMFKRRSVKS</sequence>
<dbReference type="PRINTS" id="PR00463">
    <property type="entry name" value="EP450I"/>
</dbReference>
<evidence type="ECO:0000256" key="6">
    <source>
        <dbReference type="ARBA" id="ARBA00023004"/>
    </source>
</evidence>
<protein>
    <submittedName>
        <fullName evidence="11">Putative cytochrome p450 protein</fullName>
    </submittedName>
</protein>
<evidence type="ECO:0000256" key="7">
    <source>
        <dbReference type="ARBA" id="ARBA00023033"/>
    </source>
</evidence>
<evidence type="ECO:0000256" key="4">
    <source>
        <dbReference type="ARBA" id="ARBA00022723"/>
    </source>
</evidence>
<keyword evidence="6 8" id="KW-0408">Iron</keyword>
<dbReference type="SUPFAM" id="SSF48264">
    <property type="entry name" value="Cytochrome P450"/>
    <property type="match status" value="1"/>
</dbReference>
<dbReference type="InterPro" id="IPR036396">
    <property type="entry name" value="Cyt_P450_sf"/>
</dbReference>
<proteinExistence type="inferred from homology"/>
<evidence type="ECO:0000313" key="12">
    <source>
        <dbReference type="Proteomes" id="UP000014074"/>
    </source>
</evidence>
<evidence type="ECO:0000313" key="11">
    <source>
        <dbReference type="EMBL" id="EON99514.1"/>
    </source>
</evidence>
<keyword evidence="4 8" id="KW-0479">Metal-binding</keyword>
<keyword evidence="10" id="KW-1133">Transmembrane helix</keyword>
<reference evidence="12" key="1">
    <citation type="journal article" date="2013" name="Genome Announc.">
        <title>Draft genome sequence of the ascomycete Phaeoacremonium aleophilum strain UCR-PA7, a causal agent of the esca disease complex in grapevines.</title>
        <authorList>
            <person name="Blanco-Ulate B."/>
            <person name="Rolshausen P."/>
            <person name="Cantu D."/>
        </authorList>
    </citation>
    <scope>NUCLEOTIDE SEQUENCE [LARGE SCALE GENOMIC DNA]</scope>
    <source>
        <strain evidence="12">UCR-PA7</strain>
    </source>
</reference>
<keyword evidence="8 9" id="KW-0349">Heme</keyword>
<feature type="binding site" description="axial binding residue" evidence="8">
    <location>
        <position position="453"/>
    </location>
    <ligand>
        <name>heme</name>
        <dbReference type="ChEBI" id="CHEBI:30413"/>
    </ligand>
    <ligandPart>
        <name>Fe</name>
        <dbReference type="ChEBI" id="CHEBI:18248"/>
    </ligandPart>
</feature>
<keyword evidence="10" id="KW-0812">Transmembrane</keyword>
<dbReference type="eggNOG" id="KOG0158">
    <property type="taxonomic scope" value="Eukaryota"/>
</dbReference>
<dbReference type="InterPro" id="IPR001128">
    <property type="entry name" value="Cyt_P450"/>
</dbReference>
<evidence type="ECO:0000256" key="8">
    <source>
        <dbReference type="PIRSR" id="PIRSR602401-1"/>
    </source>
</evidence>
<evidence type="ECO:0000256" key="9">
    <source>
        <dbReference type="RuleBase" id="RU000461"/>
    </source>
</evidence>
<dbReference type="GO" id="GO:0004497">
    <property type="term" value="F:monooxygenase activity"/>
    <property type="evidence" value="ECO:0007669"/>
    <property type="project" value="UniProtKB-KW"/>
</dbReference>
<dbReference type="GO" id="GO:0016705">
    <property type="term" value="F:oxidoreductase activity, acting on paired donors, with incorporation or reduction of molecular oxygen"/>
    <property type="evidence" value="ECO:0007669"/>
    <property type="project" value="InterPro"/>
</dbReference>
<dbReference type="GO" id="GO:0005506">
    <property type="term" value="F:iron ion binding"/>
    <property type="evidence" value="ECO:0007669"/>
    <property type="project" value="InterPro"/>
</dbReference>
<comment type="similarity">
    <text evidence="3 9">Belongs to the cytochrome P450 family.</text>
</comment>
<dbReference type="KEGG" id="tmn:UCRPA7_4967"/>
<keyword evidence="7 9" id="KW-0503">Monooxygenase</keyword>
<dbReference type="InterPro" id="IPR017972">
    <property type="entry name" value="Cyt_P450_CS"/>
</dbReference>
<keyword evidence="5 9" id="KW-0560">Oxidoreductase</keyword>
<gene>
    <name evidence="11" type="ORF">UCRPA7_4967</name>
</gene>
<organism evidence="11 12">
    <name type="scientific">Phaeoacremonium minimum (strain UCR-PA7)</name>
    <name type="common">Esca disease fungus</name>
    <name type="synonym">Togninia minima</name>
    <dbReference type="NCBI Taxonomy" id="1286976"/>
    <lineage>
        <taxon>Eukaryota</taxon>
        <taxon>Fungi</taxon>
        <taxon>Dikarya</taxon>
        <taxon>Ascomycota</taxon>
        <taxon>Pezizomycotina</taxon>
        <taxon>Sordariomycetes</taxon>
        <taxon>Sordariomycetidae</taxon>
        <taxon>Togniniales</taxon>
        <taxon>Togniniaceae</taxon>
        <taxon>Phaeoacremonium</taxon>
    </lineage>
</organism>
<name>R8BJQ2_PHAM7</name>
<dbReference type="Pfam" id="PF00067">
    <property type="entry name" value="p450"/>
    <property type="match status" value="1"/>
</dbReference>
<dbReference type="EMBL" id="KB933146">
    <property type="protein sequence ID" value="EON99514.1"/>
    <property type="molecule type" value="Genomic_DNA"/>
</dbReference>
<keyword evidence="12" id="KW-1185">Reference proteome</keyword>
<dbReference type="HOGENOM" id="CLU_022195_0_2_1"/>
<keyword evidence="10" id="KW-0472">Membrane</keyword>
<dbReference type="PANTHER" id="PTHR46206">
    <property type="entry name" value="CYTOCHROME P450"/>
    <property type="match status" value="1"/>
</dbReference>
<dbReference type="Proteomes" id="UP000014074">
    <property type="component" value="Unassembled WGS sequence"/>
</dbReference>
<evidence type="ECO:0000256" key="5">
    <source>
        <dbReference type="ARBA" id="ARBA00023002"/>
    </source>
</evidence>
<dbReference type="PANTHER" id="PTHR46206:SF6">
    <property type="entry name" value="CYTOCHROME P450 MONOOXYGENASE AN1598-RELATED"/>
    <property type="match status" value="1"/>
</dbReference>
<dbReference type="GO" id="GO:0020037">
    <property type="term" value="F:heme binding"/>
    <property type="evidence" value="ECO:0007669"/>
    <property type="project" value="InterPro"/>
</dbReference>
<dbReference type="InterPro" id="IPR002401">
    <property type="entry name" value="Cyt_P450_E_grp-I"/>
</dbReference>
<feature type="transmembrane region" description="Helical" evidence="10">
    <location>
        <begin position="20"/>
        <end position="36"/>
    </location>
</feature>
<dbReference type="OrthoDB" id="1844152at2759"/>
<evidence type="ECO:0000256" key="1">
    <source>
        <dbReference type="ARBA" id="ARBA00001971"/>
    </source>
</evidence>
<dbReference type="GeneID" id="19325473"/>
<evidence type="ECO:0000256" key="3">
    <source>
        <dbReference type="ARBA" id="ARBA00010617"/>
    </source>
</evidence>
<evidence type="ECO:0000256" key="10">
    <source>
        <dbReference type="SAM" id="Phobius"/>
    </source>
</evidence>
<dbReference type="RefSeq" id="XP_007915708.1">
    <property type="nucleotide sequence ID" value="XM_007917517.1"/>
</dbReference>
<evidence type="ECO:0000256" key="2">
    <source>
        <dbReference type="ARBA" id="ARBA00004167"/>
    </source>
</evidence>
<comment type="subcellular location">
    <subcellularLocation>
        <location evidence="2">Membrane</location>
        <topology evidence="2">Single-pass membrane protein</topology>
    </subcellularLocation>
</comment>
<dbReference type="GO" id="GO:0016020">
    <property type="term" value="C:membrane"/>
    <property type="evidence" value="ECO:0007669"/>
    <property type="project" value="UniProtKB-SubCell"/>
</dbReference>
<dbReference type="PROSITE" id="PS00086">
    <property type="entry name" value="CYTOCHROME_P450"/>
    <property type="match status" value="1"/>
</dbReference>
<dbReference type="Gene3D" id="1.10.630.10">
    <property type="entry name" value="Cytochrome P450"/>
    <property type="match status" value="1"/>
</dbReference>